<evidence type="ECO:0000256" key="2">
    <source>
        <dbReference type="ARBA" id="ARBA00022801"/>
    </source>
</evidence>
<dbReference type="GO" id="GO:0005975">
    <property type="term" value="P:carbohydrate metabolic process"/>
    <property type="evidence" value="ECO:0007669"/>
    <property type="project" value="InterPro"/>
</dbReference>
<dbReference type="PANTHER" id="PTHR42812:SF12">
    <property type="entry name" value="BETA-XYLOSIDASE-RELATED"/>
    <property type="match status" value="1"/>
</dbReference>
<evidence type="ECO:0000313" key="9">
    <source>
        <dbReference type="Proteomes" id="UP000252733"/>
    </source>
</evidence>
<feature type="domain" description="Beta-xylosidase C-terminal Concanavalin A-like" evidence="7">
    <location>
        <begin position="383"/>
        <end position="566"/>
    </location>
</feature>
<dbReference type="Pfam" id="PF17851">
    <property type="entry name" value="GH43_C2"/>
    <property type="match status" value="1"/>
</dbReference>
<keyword evidence="3 6" id="KW-0326">Glycosidase</keyword>
<dbReference type="InterPro" id="IPR013320">
    <property type="entry name" value="ConA-like_dom_sf"/>
</dbReference>
<dbReference type="AlphaFoldDB" id="A0A368V742"/>
<dbReference type="PROSITE" id="PS51257">
    <property type="entry name" value="PROKAR_LIPOPROTEIN"/>
    <property type="match status" value="1"/>
</dbReference>
<dbReference type="SUPFAM" id="SSF75005">
    <property type="entry name" value="Arabinanase/levansucrase/invertase"/>
    <property type="match status" value="1"/>
</dbReference>
<evidence type="ECO:0000256" key="6">
    <source>
        <dbReference type="RuleBase" id="RU361187"/>
    </source>
</evidence>
<evidence type="ECO:0000256" key="4">
    <source>
        <dbReference type="PIRSR" id="PIRSR606710-1"/>
    </source>
</evidence>
<gene>
    <name evidence="8" type="ORF">DFO77_10949</name>
</gene>
<dbReference type="SUPFAM" id="SSF49899">
    <property type="entry name" value="Concanavalin A-like lectins/glucanases"/>
    <property type="match status" value="1"/>
</dbReference>
<dbReference type="Gene3D" id="2.60.120.200">
    <property type="match status" value="1"/>
</dbReference>
<comment type="caution">
    <text evidence="8">The sequence shown here is derived from an EMBL/GenBank/DDBJ whole genome shotgun (WGS) entry which is preliminary data.</text>
</comment>
<evidence type="ECO:0000256" key="3">
    <source>
        <dbReference type="ARBA" id="ARBA00023295"/>
    </source>
</evidence>
<feature type="active site" description="Proton acceptor" evidence="4">
    <location>
        <position position="64"/>
    </location>
</feature>
<protein>
    <submittedName>
        <fullName evidence="8">Alpha-N-arabinofuranosidase</fullName>
    </submittedName>
</protein>
<proteinExistence type="inferred from homology"/>
<dbReference type="Pfam" id="PF04616">
    <property type="entry name" value="Glyco_hydro_43"/>
    <property type="match status" value="1"/>
</dbReference>
<evidence type="ECO:0000313" key="8">
    <source>
        <dbReference type="EMBL" id="RCW36085.1"/>
    </source>
</evidence>
<dbReference type="Gene3D" id="2.115.10.20">
    <property type="entry name" value="Glycosyl hydrolase domain, family 43"/>
    <property type="match status" value="1"/>
</dbReference>
<dbReference type="GO" id="GO:0004553">
    <property type="term" value="F:hydrolase activity, hydrolyzing O-glycosyl compounds"/>
    <property type="evidence" value="ECO:0007669"/>
    <property type="project" value="InterPro"/>
</dbReference>
<dbReference type="RefSeq" id="WP_114436926.1">
    <property type="nucleotide sequence ID" value="NZ_QPIZ01000009.1"/>
</dbReference>
<keyword evidence="2 6" id="KW-0378">Hydrolase</keyword>
<reference evidence="8 9" key="1">
    <citation type="submission" date="2018-07" db="EMBL/GenBank/DDBJ databases">
        <title>Freshwater and sediment microbial communities from various areas in North America, analyzing microbe dynamics in response to fracking.</title>
        <authorList>
            <person name="Lamendella R."/>
        </authorList>
    </citation>
    <scope>NUCLEOTIDE SEQUENCE [LARGE SCALE GENOMIC DNA]</scope>
    <source>
        <strain evidence="8 9">160A</strain>
    </source>
</reference>
<evidence type="ECO:0000256" key="1">
    <source>
        <dbReference type="ARBA" id="ARBA00009865"/>
    </source>
</evidence>
<sequence>MHNLRIFILLPFFILVSSCSTQEAAKKGAFFQWFEYQGRDSFYDENQLMDNEYFNPILSGFYPDPSVCKKGEDYFLVTSTFSFFPGVPVFHSTDLVNWKQIGHVLDRPSQLDITDQEISEGIFAPAISYNSHNDTFYMVTTFVGGNGNFLVKAKDPAGPWSDPIFIPEVPGIDPSLFFDDDGRAWIVNNGDPEGDPIYPGHKAIWIQEYDVEKDEMTGPRKMIVDGGHDISEKPIWIEGPHIYKVNGYYYLMAAEGGTAENHSEVIFRSRNVTGPYETFADNPILTQRNLPNDRENPVTSTGHADLIKFEDGSWWAVFLGCRPYLENHYNTGRETFLLPVSWTDGWPVILEPGKEVPLKVKSSHQLNEKQEGDFGLSGNFTIRDEFEDDSLALYWNFIRTPQNDWYDLEEGSLRLDFRGVTMREKKNPAFIGRRQQHKNFIATTEVTIASPNAGNRAGLVCFRTEANNYFLGVNFEHGELIAFVEKTTIRQGTPEKKRLAMKKTGLGADDSILLRVEGNGAFLDFSISEDHQNWEPLAEGQDASYLSTATAGGFVGTYIGMYAEGNE</sequence>
<dbReference type="PANTHER" id="PTHR42812">
    <property type="entry name" value="BETA-XYLOSIDASE"/>
    <property type="match status" value="1"/>
</dbReference>
<accession>A0A368V742</accession>
<dbReference type="InterPro" id="IPR023296">
    <property type="entry name" value="Glyco_hydro_beta-prop_sf"/>
</dbReference>
<feature type="site" description="Important for catalytic activity, responsible for pKa modulation of the active site Glu and correct orientation of both the proton donor and substrate" evidence="5">
    <location>
        <position position="173"/>
    </location>
</feature>
<evidence type="ECO:0000259" key="7">
    <source>
        <dbReference type="Pfam" id="PF17851"/>
    </source>
</evidence>
<evidence type="ECO:0000256" key="5">
    <source>
        <dbReference type="PIRSR" id="PIRSR606710-2"/>
    </source>
</evidence>
<comment type="similarity">
    <text evidence="1 6">Belongs to the glycosyl hydrolase 43 family.</text>
</comment>
<dbReference type="InterPro" id="IPR051795">
    <property type="entry name" value="Glycosyl_Hydrlase_43"/>
</dbReference>
<keyword evidence="9" id="KW-1185">Reference proteome</keyword>
<feature type="active site" description="Proton donor" evidence="4">
    <location>
        <position position="238"/>
    </location>
</feature>
<name>A0A368V742_9BACT</name>
<dbReference type="Proteomes" id="UP000252733">
    <property type="component" value="Unassembled WGS sequence"/>
</dbReference>
<dbReference type="InterPro" id="IPR041542">
    <property type="entry name" value="GH43_C2"/>
</dbReference>
<organism evidence="8 9">
    <name type="scientific">Marinilabilia salmonicolor</name>
    <dbReference type="NCBI Taxonomy" id="989"/>
    <lineage>
        <taxon>Bacteria</taxon>
        <taxon>Pseudomonadati</taxon>
        <taxon>Bacteroidota</taxon>
        <taxon>Bacteroidia</taxon>
        <taxon>Marinilabiliales</taxon>
        <taxon>Marinilabiliaceae</taxon>
        <taxon>Marinilabilia</taxon>
    </lineage>
</organism>
<dbReference type="EMBL" id="QPIZ01000009">
    <property type="protein sequence ID" value="RCW36085.1"/>
    <property type="molecule type" value="Genomic_DNA"/>
</dbReference>
<dbReference type="CDD" id="cd18617">
    <property type="entry name" value="GH43_XynB-like"/>
    <property type="match status" value="1"/>
</dbReference>
<dbReference type="InterPro" id="IPR006710">
    <property type="entry name" value="Glyco_hydro_43"/>
</dbReference>